<dbReference type="RefSeq" id="WP_230217380.1">
    <property type="nucleotide sequence ID" value="NZ_JAJKFT010000004.1"/>
</dbReference>
<dbReference type="Proteomes" id="UP001139103">
    <property type="component" value="Unassembled WGS sequence"/>
</dbReference>
<organism evidence="1 2">
    <name type="scientific">Blastopirellula sediminis</name>
    <dbReference type="NCBI Taxonomy" id="2894196"/>
    <lineage>
        <taxon>Bacteria</taxon>
        <taxon>Pseudomonadati</taxon>
        <taxon>Planctomycetota</taxon>
        <taxon>Planctomycetia</taxon>
        <taxon>Pirellulales</taxon>
        <taxon>Pirellulaceae</taxon>
        <taxon>Blastopirellula</taxon>
    </lineage>
</organism>
<proteinExistence type="predicted"/>
<comment type="caution">
    <text evidence="1">The sequence shown here is derived from an EMBL/GenBank/DDBJ whole genome shotgun (WGS) entry which is preliminary data.</text>
</comment>
<dbReference type="EMBL" id="JAJKFT010000004">
    <property type="protein sequence ID" value="MCC9628266.1"/>
    <property type="molecule type" value="Genomic_DNA"/>
</dbReference>
<sequence length="131" mass="15047">MYWIVLKRAILDLFESESGSKEEFAGYLHWEVTKLDELMDRDEAPNYDVGRELERLLRNSISFRVSRLGRDGLRPGCYRVYPQPGLTGPVVSMRVSENGEIEFRPNIDIGIDSFEGYMVQRNLEAELASIG</sequence>
<accession>A0A9X1MK62</accession>
<evidence type="ECO:0000313" key="1">
    <source>
        <dbReference type="EMBL" id="MCC9628266.1"/>
    </source>
</evidence>
<gene>
    <name evidence="1" type="ORF">LOC68_07655</name>
</gene>
<evidence type="ECO:0000313" key="2">
    <source>
        <dbReference type="Proteomes" id="UP001139103"/>
    </source>
</evidence>
<dbReference type="AlphaFoldDB" id="A0A9X1MK62"/>
<keyword evidence="2" id="KW-1185">Reference proteome</keyword>
<protein>
    <submittedName>
        <fullName evidence="1">Uncharacterized protein</fullName>
    </submittedName>
</protein>
<reference evidence="1" key="1">
    <citation type="submission" date="2021-11" db="EMBL/GenBank/DDBJ databases">
        <title>Genome sequence.</title>
        <authorList>
            <person name="Sun Q."/>
        </authorList>
    </citation>
    <scope>NUCLEOTIDE SEQUENCE</scope>
    <source>
        <strain evidence="1">JC732</strain>
    </source>
</reference>
<name>A0A9X1MK62_9BACT</name>